<name>A0A4C1Y198_EUMVA</name>
<reference evidence="1 2" key="1">
    <citation type="journal article" date="2019" name="Commun. Biol.">
        <title>The bagworm genome reveals a unique fibroin gene that provides high tensile strength.</title>
        <authorList>
            <person name="Kono N."/>
            <person name="Nakamura H."/>
            <person name="Ohtoshi R."/>
            <person name="Tomita M."/>
            <person name="Numata K."/>
            <person name="Arakawa K."/>
        </authorList>
    </citation>
    <scope>NUCLEOTIDE SEQUENCE [LARGE SCALE GENOMIC DNA]</scope>
</reference>
<dbReference type="Proteomes" id="UP000299102">
    <property type="component" value="Unassembled WGS sequence"/>
</dbReference>
<gene>
    <name evidence="1" type="ORF">EVAR_44682_1</name>
</gene>
<keyword evidence="2" id="KW-1185">Reference proteome</keyword>
<dbReference type="AlphaFoldDB" id="A0A4C1Y198"/>
<proteinExistence type="predicted"/>
<accession>A0A4C1Y198</accession>
<evidence type="ECO:0000313" key="2">
    <source>
        <dbReference type="Proteomes" id="UP000299102"/>
    </source>
</evidence>
<sequence>MASNQPNFTSVGNCFTPLRVVRRISVLKARDFLDSTLVKLIGHLHHSPHMTEWNFFNVHLGKLKNFRKNAKDTKQGLIGTIQREDKDLSISYDFDSKRKRQSSEWVFKGERTNLERTSNVGKQKRRFLLLDGSSLHDFTYKAKES</sequence>
<organism evidence="1 2">
    <name type="scientific">Eumeta variegata</name>
    <name type="common">Bagworm moth</name>
    <name type="synonym">Eumeta japonica</name>
    <dbReference type="NCBI Taxonomy" id="151549"/>
    <lineage>
        <taxon>Eukaryota</taxon>
        <taxon>Metazoa</taxon>
        <taxon>Ecdysozoa</taxon>
        <taxon>Arthropoda</taxon>
        <taxon>Hexapoda</taxon>
        <taxon>Insecta</taxon>
        <taxon>Pterygota</taxon>
        <taxon>Neoptera</taxon>
        <taxon>Endopterygota</taxon>
        <taxon>Lepidoptera</taxon>
        <taxon>Glossata</taxon>
        <taxon>Ditrysia</taxon>
        <taxon>Tineoidea</taxon>
        <taxon>Psychidae</taxon>
        <taxon>Oiketicinae</taxon>
        <taxon>Eumeta</taxon>
    </lineage>
</organism>
<comment type="caution">
    <text evidence="1">The sequence shown here is derived from an EMBL/GenBank/DDBJ whole genome shotgun (WGS) entry which is preliminary data.</text>
</comment>
<dbReference type="EMBL" id="BGZK01001047">
    <property type="protein sequence ID" value="GBP69638.1"/>
    <property type="molecule type" value="Genomic_DNA"/>
</dbReference>
<protein>
    <submittedName>
        <fullName evidence="1">Uncharacterized protein</fullName>
    </submittedName>
</protein>
<evidence type="ECO:0000313" key="1">
    <source>
        <dbReference type="EMBL" id="GBP69638.1"/>
    </source>
</evidence>